<dbReference type="Gene3D" id="2.60.40.1240">
    <property type="match status" value="2"/>
</dbReference>
<gene>
    <name evidence="2" type="ORF">A3K49_06320</name>
</gene>
<organism evidence="2 3">
    <name type="scientific">candidate division WOR-1 bacterium RIFOXYC12_FULL_54_18</name>
    <dbReference type="NCBI Taxonomy" id="1802584"/>
    <lineage>
        <taxon>Bacteria</taxon>
        <taxon>Bacillati</taxon>
        <taxon>Saganbacteria</taxon>
    </lineage>
</organism>
<dbReference type="AlphaFoldDB" id="A0A1F4T701"/>
<proteinExistence type="predicted"/>
<name>A0A1F4T701_UNCSA</name>
<evidence type="ECO:0000313" key="2">
    <source>
        <dbReference type="EMBL" id="OGC28561.1"/>
    </source>
</evidence>
<protein>
    <recommendedName>
        <fullName evidence="4">DUF4352 domain-containing protein</fullName>
    </recommendedName>
</protein>
<reference evidence="2 3" key="1">
    <citation type="journal article" date="2016" name="Nat. Commun.">
        <title>Thousands of microbial genomes shed light on interconnected biogeochemical processes in an aquifer system.</title>
        <authorList>
            <person name="Anantharaman K."/>
            <person name="Brown C.T."/>
            <person name="Hug L.A."/>
            <person name="Sharon I."/>
            <person name="Castelle C.J."/>
            <person name="Probst A.J."/>
            <person name="Thomas B.C."/>
            <person name="Singh A."/>
            <person name="Wilkins M.J."/>
            <person name="Karaoz U."/>
            <person name="Brodie E.L."/>
            <person name="Williams K.H."/>
            <person name="Hubbard S.S."/>
            <person name="Banfield J.F."/>
        </authorList>
    </citation>
    <scope>NUCLEOTIDE SEQUENCE [LARGE SCALE GENOMIC DNA]</scope>
</reference>
<accession>A0A1F4T701</accession>
<sequence>MKIGKVWGLLLIAIVLVGFQFKADAEKKKIVPAGGRNQLQGFEGRMGQWLANGTSKFKVISFSYPATGPNGEKANKGKKYVEIEVEVVNNQKNNGIYGGTRTLNLVDKDGQIFDRVYSVPIDDWRRRAAPKRLKPGENVKLSYLAIVPEKYFPVRLVFVPGVDVPVYRVRLTDEVNLIASEDQTELQGREGKINEWLFNGTTKFKVYSVSYHDGDPLGHKAPVGRKWVAIEIEIKNAHKKTMAFGGSYKVVTLFDQNGTTYDDFYHAKKDDWSRHEGTTRLLPAAGLKAWYVGTIDKNYLPVKLTFLPEPKATLFEVDLKTE</sequence>
<evidence type="ECO:0000256" key="1">
    <source>
        <dbReference type="ARBA" id="ARBA00022729"/>
    </source>
</evidence>
<dbReference type="EMBL" id="MEUG01000001">
    <property type="protein sequence ID" value="OGC28561.1"/>
    <property type="molecule type" value="Genomic_DNA"/>
</dbReference>
<evidence type="ECO:0000313" key="3">
    <source>
        <dbReference type="Proteomes" id="UP000178602"/>
    </source>
</evidence>
<keyword evidence="1" id="KW-0732">Signal</keyword>
<dbReference type="InterPro" id="IPR029050">
    <property type="entry name" value="Immunoprotect_excell_Ig-like"/>
</dbReference>
<evidence type="ECO:0008006" key="4">
    <source>
        <dbReference type="Google" id="ProtNLM"/>
    </source>
</evidence>
<dbReference type="Proteomes" id="UP000178602">
    <property type="component" value="Unassembled WGS sequence"/>
</dbReference>
<comment type="caution">
    <text evidence="2">The sequence shown here is derived from an EMBL/GenBank/DDBJ whole genome shotgun (WGS) entry which is preliminary data.</text>
</comment>